<dbReference type="InterPro" id="IPR013783">
    <property type="entry name" value="Ig-like_fold"/>
</dbReference>
<keyword evidence="2 10" id="KW-0378">Hydrolase</keyword>
<dbReference type="PRINTS" id="PR00132">
    <property type="entry name" value="GLHYDRLASE2"/>
</dbReference>
<keyword evidence="11" id="KW-1185">Reference proteome</keyword>
<feature type="domain" description="Glycoside hydrolase family 2 catalytic" evidence="6">
    <location>
        <begin position="300"/>
        <end position="490"/>
    </location>
</feature>
<dbReference type="SUPFAM" id="SSF49303">
    <property type="entry name" value="beta-Galactosidase/glucuronidase domain"/>
    <property type="match status" value="1"/>
</dbReference>
<evidence type="ECO:0000259" key="8">
    <source>
        <dbReference type="Pfam" id="PF18565"/>
    </source>
</evidence>
<feature type="chain" id="PRO_5046425350" evidence="4">
    <location>
        <begin position="19"/>
        <end position="825"/>
    </location>
</feature>
<feature type="signal peptide" evidence="4">
    <location>
        <begin position="1"/>
        <end position="18"/>
    </location>
</feature>
<dbReference type="InterPro" id="IPR006102">
    <property type="entry name" value="Ig-like_GH2"/>
</dbReference>
<feature type="domain" description="Beta-mannosidase-like galactose-binding" evidence="9">
    <location>
        <begin position="88"/>
        <end position="156"/>
    </location>
</feature>
<dbReference type="Pfam" id="PF00703">
    <property type="entry name" value="Glyco_hydro_2"/>
    <property type="match status" value="1"/>
</dbReference>
<dbReference type="InterPro" id="IPR032311">
    <property type="entry name" value="DUF4982"/>
</dbReference>
<evidence type="ECO:0000313" key="10">
    <source>
        <dbReference type="EMBL" id="MBC3539143.1"/>
    </source>
</evidence>
<accession>A0ABR6VPN5</accession>
<evidence type="ECO:0000259" key="7">
    <source>
        <dbReference type="Pfam" id="PF16355"/>
    </source>
</evidence>
<dbReference type="Gene3D" id="2.60.120.260">
    <property type="entry name" value="Galactose-binding domain-like"/>
    <property type="match status" value="1"/>
</dbReference>
<evidence type="ECO:0000259" key="5">
    <source>
        <dbReference type="Pfam" id="PF00703"/>
    </source>
</evidence>
<dbReference type="EMBL" id="JACOAF010000014">
    <property type="protein sequence ID" value="MBC3539143.1"/>
    <property type="molecule type" value="Genomic_DNA"/>
</dbReference>
<dbReference type="InterPro" id="IPR008979">
    <property type="entry name" value="Galactose-bd-like_sf"/>
</dbReference>
<dbReference type="SUPFAM" id="SSF49785">
    <property type="entry name" value="Galactose-binding domain-like"/>
    <property type="match status" value="1"/>
</dbReference>
<dbReference type="Pfam" id="PF16355">
    <property type="entry name" value="DUF4982"/>
    <property type="match status" value="1"/>
</dbReference>
<dbReference type="PANTHER" id="PTHR42732">
    <property type="entry name" value="BETA-GALACTOSIDASE"/>
    <property type="match status" value="1"/>
</dbReference>
<dbReference type="RefSeq" id="WP_186634231.1">
    <property type="nucleotide sequence ID" value="NZ_JACOAF010000014.1"/>
</dbReference>
<dbReference type="GO" id="GO:0016787">
    <property type="term" value="F:hydrolase activity"/>
    <property type="evidence" value="ECO:0007669"/>
    <property type="project" value="UniProtKB-KW"/>
</dbReference>
<name>A0ABR6VPN5_9BACT</name>
<dbReference type="InterPro" id="IPR036156">
    <property type="entry name" value="Beta-gal/glucu_dom_sf"/>
</dbReference>
<dbReference type="InterPro" id="IPR051913">
    <property type="entry name" value="GH2_Domain-Containing"/>
</dbReference>
<dbReference type="InterPro" id="IPR023232">
    <property type="entry name" value="Glyco_hydro_2_AS"/>
</dbReference>
<keyword evidence="4" id="KW-0732">Signal</keyword>
<evidence type="ECO:0000256" key="1">
    <source>
        <dbReference type="ARBA" id="ARBA00007401"/>
    </source>
</evidence>
<reference evidence="10 11" key="1">
    <citation type="journal article" date="2019" name="Int. J. Syst. Evol. Microbiol.">
        <title>Rufibacter sediminis sp. nov., isolated from freshwater lake sediment.</title>
        <authorList>
            <person name="Qu J.H."/>
            <person name="Zhang L.J."/>
            <person name="Fu Y.H."/>
            <person name="Li H.F."/>
        </authorList>
    </citation>
    <scope>NUCLEOTIDE SEQUENCE [LARGE SCALE GENOMIC DNA]</scope>
    <source>
        <strain evidence="10 11">H-1</strain>
    </source>
</reference>
<feature type="domain" description="Glycoside hydrolase family 2" evidence="8">
    <location>
        <begin position="711"/>
        <end position="804"/>
    </location>
</feature>
<dbReference type="PROSITE" id="PS00608">
    <property type="entry name" value="GLYCOSYL_HYDROL_F2_2"/>
    <property type="match status" value="1"/>
</dbReference>
<organism evidence="10 11">
    <name type="scientific">Rufibacter sediminis</name>
    <dbReference type="NCBI Taxonomy" id="2762756"/>
    <lineage>
        <taxon>Bacteria</taxon>
        <taxon>Pseudomonadati</taxon>
        <taxon>Bacteroidota</taxon>
        <taxon>Cytophagia</taxon>
        <taxon>Cytophagales</taxon>
        <taxon>Hymenobacteraceae</taxon>
        <taxon>Rufibacter</taxon>
    </lineage>
</organism>
<sequence length="825" mass="92047">MKNRFLLFLLTTLLISYAQPGVAQQARTKALFNDNWKFYKGDAANAEKADFADANWRSLDLPHDWSIEGPFSQEWASATGYLPGGIGWYRKTFTVAPEQQNKKLFLYFDGVYKNSEVWINGHHLGKRPNGFTPFQYEITNYLNKTGKNVVSVKVDHRQFADSRWYTGSGINRNVYLVAVQPVHVSLWGVAFTTPEVSAASALSQVTVSVTNTSPKAVEVQVKTELLDKQGKVVNQAQKQVNVGQGKEAEAALSFQVKNPKLWSVEQPNLYQLRVSLLVNGKKTDEVTESVGFRSFAFDANKGFSLNGKSMKLKGVCIHDDAGALGTAVPEEVWERRLITLKEGGVNSLRMSHNPHADYIYDLCDKLGFLVQDEAFDEWETGKNKWIAGWNVGTPGKDGYHEHFKEWADRDLADMILRNRNRPSIFMWSIGNEIDYPNDPYSHEVLNTGNNPQIYGKGYQPNNPPASRLSELSRHLVEVAKKYDTSRPITAALAGVVMSNFTDYPKVLDIVGYNYQEHRYPEDHAKYPDRVIYGSENGMRLNAWAAVDTNAYISAQYLWTGIDYMGEAGKWPSRSNGAGLLDLAGFKKPEYFFRQSLWSDKPMVYIGTSAVPKTEDKGIWSHRRADPTWNWKANDSVRVSCFTNADEAELFLNGKSLGRKSLAQSAQRVLYWDMVYAPGELMAKAYKNGKEVSRHELITAGAPVAIKANLDKKALARKGVAHVEINVVDKNGNLVYGADNEMTVTIEGPAQLLGMENGSHTAHENYKSEKRKVLHGKLLAYLQATQKPGKVKVTIQSPGLTPQIVELSVKQAQNGMSGGAGSASVK</sequence>
<dbReference type="InterPro" id="IPR054593">
    <property type="entry name" value="Beta-mannosidase-like_N2"/>
</dbReference>
<evidence type="ECO:0000256" key="2">
    <source>
        <dbReference type="ARBA" id="ARBA00022801"/>
    </source>
</evidence>
<dbReference type="InterPro" id="IPR006101">
    <property type="entry name" value="Glyco_hydro_2"/>
</dbReference>
<dbReference type="Pfam" id="PF02836">
    <property type="entry name" value="Glyco_hydro_2_C"/>
    <property type="match status" value="1"/>
</dbReference>
<evidence type="ECO:0000259" key="9">
    <source>
        <dbReference type="Pfam" id="PF22666"/>
    </source>
</evidence>
<dbReference type="Pfam" id="PF22666">
    <property type="entry name" value="Glyco_hydro_2_N2"/>
    <property type="match status" value="1"/>
</dbReference>
<dbReference type="InterPro" id="IPR040605">
    <property type="entry name" value="Glyco_hydro2_dom5"/>
</dbReference>
<dbReference type="PANTHER" id="PTHR42732:SF1">
    <property type="entry name" value="BETA-MANNOSIDASE"/>
    <property type="match status" value="1"/>
</dbReference>
<dbReference type="SUPFAM" id="SSF51445">
    <property type="entry name" value="(Trans)glycosidases"/>
    <property type="match status" value="1"/>
</dbReference>
<feature type="domain" description="Glycoside hydrolase family 2 immunoglobulin-like beta-sandwich" evidence="5">
    <location>
        <begin position="191"/>
        <end position="293"/>
    </location>
</feature>
<comment type="caution">
    <text evidence="10">The sequence shown here is derived from an EMBL/GenBank/DDBJ whole genome shotgun (WGS) entry which is preliminary data.</text>
</comment>
<evidence type="ECO:0000256" key="4">
    <source>
        <dbReference type="SAM" id="SignalP"/>
    </source>
</evidence>
<dbReference type="InterPro" id="IPR017853">
    <property type="entry name" value="GH"/>
</dbReference>
<dbReference type="InterPro" id="IPR006103">
    <property type="entry name" value="Glyco_hydro_2_cat"/>
</dbReference>
<feature type="domain" description="DUF4982" evidence="7">
    <location>
        <begin position="635"/>
        <end position="691"/>
    </location>
</feature>
<dbReference type="Pfam" id="PF18565">
    <property type="entry name" value="Glyco_hydro2_C5"/>
    <property type="match status" value="1"/>
</dbReference>
<evidence type="ECO:0000259" key="6">
    <source>
        <dbReference type="Pfam" id="PF02836"/>
    </source>
</evidence>
<dbReference type="Proteomes" id="UP000659698">
    <property type="component" value="Unassembled WGS sequence"/>
</dbReference>
<keyword evidence="3" id="KW-0326">Glycosidase</keyword>
<gene>
    <name evidence="10" type="ORF">H7U12_05585</name>
</gene>
<dbReference type="Gene3D" id="2.60.40.10">
    <property type="entry name" value="Immunoglobulins"/>
    <property type="match status" value="3"/>
</dbReference>
<evidence type="ECO:0000256" key="3">
    <source>
        <dbReference type="ARBA" id="ARBA00023295"/>
    </source>
</evidence>
<protein>
    <submittedName>
        <fullName evidence="10">Glycoside hydrolase family 2 protein</fullName>
    </submittedName>
</protein>
<dbReference type="Gene3D" id="3.20.20.80">
    <property type="entry name" value="Glycosidases"/>
    <property type="match status" value="1"/>
</dbReference>
<evidence type="ECO:0000313" key="11">
    <source>
        <dbReference type="Proteomes" id="UP000659698"/>
    </source>
</evidence>
<proteinExistence type="inferred from homology"/>
<comment type="similarity">
    <text evidence="1">Belongs to the glycosyl hydrolase 2 family.</text>
</comment>